<dbReference type="Gene3D" id="3.30.70.1560">
    <property type="entry name" value="Alpha-L RNA-binding motif"/>
    <property type="match status" value="1"/>
</dbReference>
<dbReference type="Proteomes" id="UP001595904">
    <property type="component" value="Unassembled WGS sequence"/>
</dbReference>
<comment type="caution">
    <text evidence="8">The sequence shown here is derived from an EMBL/GenBank/DDBJ whole genome shotgun (WGS) entry which is preliminary data.</text>
</comment>
<dbReference type="InterPro" id="IPR020103">
    <property type="entry name" value="PsdUridine_synth_cat_dom_sf"/>
</dbReference>
<dbReference type="InterPro" id="IPR042092">
    <property type="entry name" value="PsdUridine_s_RsuA/RluB/E/F_cat"/>
</dbReference>
<evidence type="ECO:0000256" key="1">
    <source>
        <dbReference type="ARBA" id="ARBA00008348"/>
    </source>
</evidence>
<dbReference type="GO" id="GO:0016853">
    <property type="term" value="F:isomerase activity"/>
    <property type="evidence" value="ECO:0007669"/>
    <property type="project" value="UniProtKB-KW"/>
</dbReference>
<sequence>MPKSRLSDTAPKGVRLQKAMADAGLGARRDCEEMITSGRVAVNGRIVNTLPCFVDPVNDEVQLDGEVIALPVPEESAGDTAAPKARSFIYVLINKPKGVITTTSDPEGRRNVLDLVPQSLRNNERLFPVGRLDGDSTGLLLITNDGDLAYQLTHPKFGIAKEYRVLTSGLASDEQLQKLRAGMYLVNPASDGTKTSKKASMESVRIVKRFVDRARGDRTMLSVTLREGQNREIRRMLARVGLKVRELERVAIGPLRAGDLKPGQAKLLGKKDVEKLRAATLSSD</sequence>
<evidence type="ECO:0000313" key="9">
    <source>
        <dbReference type="Proteomes" id="UP001595904"/>
    </source>
</evidence>
<organism evidence="8 9">
    <name type="scientific">Steroidobacter flavus</name>
    <dbReference type="NCBI Taxonomy" id="1842136"/>
    <lineage>
        <taxon>Bacteria</taxon>
        <taxon>Pseudomonadati</taxon>
        <taxon>Pseudomonadota</taxon>
        <taxon>Gammaproteobacteria</taxon>
        <taxon>Steroidobacterales</taxon>
        <taxon>Steroidobacteraceae</taxon>
        <taxon>Steroidobacter</taxon>
    </lineage>
</organism>
<dbReference type="RefSeq" id="WP_380596667.1">
    <property type="nucleotide sequence ID" value="NZ_JBHSDU010000003.1"/>
</dbReference>
<dbReference type="SUPFAM" id="SSF55120">
    <property type="entry name" value="Pseudouridine synthase"/>
    <property type="match status" value="1"/>
</dbReference>
<evidence type="ECO:0000256" key="6">
    <source>
        <dbReference type="RuleBase" id="RU003887"/>
    </source>
</evidence>
<keyword evidence="9" id="KW-1185">Reference proteome</keyword>
<dbReference type="Gene3D" id="3.30.70.580">
    <property type="entry name" value="Pseudouridine synthase I, catalytic domain, N-terminal subdomain"/>
    <property type="match status" value="1"/>
</dbReference>
<comment type="catalytic activity">
    <reaction evidence="4">
        <text>uridine(2604) in 23S rRNA = pseudouridine(2604) in 23S rRNA</text>
        <dbReference type="Rhea" id="RHEA:38875"/>
        <dbReference type="Rhea" id="RHEA-COMP:10093"/>
        <dbReference type="Rhea" id="RHEA-COMP:10094"/>
        <dbReference type="ChEBI" id="CHEBI:65314"/>
        <dbReference type="ChEBI" id="CHEBI:65315"/>
        <dbReference type="EC" id="5.4.99.21"/>
    </reaction>
</comment>
<dbReference type="EMBL" id="JBHSDU010000003">
    <property type="protein sequence ID" value="MFC4309627.1"/>
    <property type="molecule type" value="Genomic_DNA"/>
</dbReference>
<dbReference type="PROSITE" id="PS01149">
    <property type="entry name" value="PSI_RSU"/>
    <property type="match status" value="1"/>
</dbReference>
<evidence type="ECO:0000256" key="4">
    <source>
        <dbReference type="ARBA" id="ARBA00036535"/>
    </source>
</evidence>
<dbReference type="InterPro" id="IPR020094">
    <property type="entry name" value="TruA/RsuA/RluB/E/F_N"/>
</dbReference>
<dbReference type="Pfam" id="PF01479">
    <property type="entry name" value="S4"/>
    <property type="match status" value="1"/>
</dbReference>
<dbReference type="PANTHER" id="PTHR47683:SF2">
    <property type="entry name" value="RNA-BINDING S4 DOMAIN-CONTAINING PROTEIN"/>
    <property type="match status" value="1"/>
</dbReference>
<reference evidence="9" key="1">
    <citation type="journal article" date="2019" name="Int. J. Syst. Evol. Microbiol.">
        <title>The Global Catalogue of Microorganisms (GCM) 10K type strain sequencing project: providing services to taxonomists for standard genome sequencing and annotation.</title>
        <authorList>
            <consortium name="The Broad Institute Genomics Platform"/>
            <consortium name="The Broad Institute Genome Sequencing Center for Infectious Disease"/>
            <person name="Wu L."/>
            <person name="Ma J."/>
        </authorList>
    </citation>
    <scope>NUCLEOTIDE SEQUENCE [LARGE SCALE GENOMIC DNA]</scope>
    <source>
        <strain evidence="9">CGMCC 1.10759</strain>
    </source>
</reference>
<dbReference type="InterPro" id="IPR002942">
    <property type="entry name" value="S4_RNA-bd"/>
</dbReference>
<dbReference type="InterPro" id="IPR006145">
    <property type="entry name" value="PsdUridine_synth_RsuA/RluA"/>
</dbReference>
<comment type="catalytic activity">
    <reaction evidence="3">
        <text>uridine(35) in tRNA(Tyr) = pseudouridine(35) in tRNA(Tyr)</text>
        <dbReference type="Rhea" id="RHEA:60556"/>
        <dbReference type="Rhea" id="RHEA-COMP:15607"/>
        <dbReference type="Rhea" id="RHEA-COMP:15608"/>
        <dbReference type="ChEBI" id="CHEBI:65314"/>
        <dbReference type="ChEBI" id="CHEBI:65315"/>
    </reaction>
</comment>
<evidence type="ECO:0000256" key="5">
    <source>
        <dbReference type="PROSITE-ProRule" id="PRU00182"/>
    </source>
</evidence>
<name>A0ABV8SRQ9_9GAMM</name>
<dbReference type="NCBIfam" id="TIGR00093">
    <property type="entry name" value="pseudouridine synthase"/>
    <property type="match status" value="1"/>
</dbReference>
<proteinExistence type="inferred from homology"/>
<dbReference type="EC" id="5.4.99.-" evidence="6"/>
<dbReference type="InterPro" id="IPR018496">
    <property type="entry name" value="PsdUridine_synth_RsuA/RluB_CS"/>
</dbReference>
<dbReference type="PROSITE" id="PS50889">
    <property type="entry name" value="S4"/>
    <property type="match status" value="1"/>
</dbReference>
<dbReference type="SMART" id="SM00363">
    <property type="entry name" value="S4"/>
    <property type="match status" value="1"/>
</dbReference>
<keyword evidence="2 6" id="KW-0413">Isomerase</keyword>
<protein>
    <recommendedName>
        <fullName evidence="6">Pseudouridine synthase</fullName>
        <ecNumber evidence="6">5.4.99.-</ecNumber>
    </recommendedName>
</protein>
<dbReference type="InterPro" id="IPR036986">
    <property type="entry name" value="S4_RNA-bd_sf"/>
</dbReference>
<comment type="similarity">
    <text evidence="1 6">Belongs to the pseudouridine synthase RsuA family.</text>
</comment>
<feature type="domain" description="RNA-binding S4" evidence="7">
    <location>
        <begin position="14"/>
        <end position="73"/>
    </location>
</feature>
<dbReference type="Pfam" id="PF00849">
    <property type="entry name" value="PseudoU_synth_2"/>
    <property type="match status" value="1"/>
</dbReference>
<keyword evidence="5" id="KW-0694">RNA-binding</keyword>
<dbReference type="SUPFAM" id="SSF55174">
    <property type="entry name" value="Alpha-L RNA-binding motif"/>
    <property type="match status" value="1"/>
</dbReference>
<evidence type="ECO:0000259" key="7">
    <source>
        <dbReference type="SMART" id="SM00363"/>
    </source>
</evidence>
<dbReference type="InterPro" id="IPR000748">
    <property type="entry name" value="PsdUridine_synth_RsuA/RluB/E/F"/>
</dbReference>
<gene>
    <name evidence="8" type="ORF">ACFPN2_11100</name>
</gene>
<evidence type="ECO:0000256" key="2">
    <source>
        <dbReference type="ARBA" id="ARBA00023235"/>
    </source>
</evidence>
<dbReference type="InterPro" id="IPR050343">
    <property type="entry name" value="RsuA_PseudoU_synthase"/>
</dbReference>
<accession>A0ABV8SRQ9</accession>
<evidence type="ECO:0000256" key="3">
    <source>
        <dbReference type="ARBA" id="ARBA00036390"/>
    </source>
</evidence>
<evidence type="ECO:0000313" key="8">
    <source>
        <dbReference type="EMBL" id="MFC4309627.1"/>
    </source>
</evidence>
<dbReference type="Gene3D" id="3.10.290.10">
    <property type="entry name" value="RNA-binding S4 domain"/>
    <property type="match status" value="1"/>
</dbReference>
<dbReference type="CDD" id="cd02870">
    <property type="entry name" value="PseudoU_synth_RsuA_like"/>
    <property type="match status" value="1"/>
</dbReference>
<dbReference type="CDD" id="cd00165">
    <property type="entry name" value="S4"/>
    <property type="match status" value="1"/>
</dbReference>
<dbReference type="PANTHER" id="PTHR47683">
    <property type="entry name" value="PSEUDOURIDINE SYNTHASE FAMILY PROTEIN-RELATED"/>
    <property type="match status" value="1"/>
</dbReference>